<dbReference type="AlphaFoldDB" id="A0A0V0XPQ7"/>
<proteinExistence type="predicted"/>
<dbReference type="EMBL" id="JYDU01000187">
    <property type="protein sequence ID" value="KRX89760.1"/>
    <property type="molecule type" value="Genomic_DNA"/>
</dbReference>
<evidence type="ECO:0000313" key="1">
    <source>
        <dbReference type="EMBL" id="KRX89760.1"/>
    </source>
</evidence>
<evidence type="ECO:0000313" key="2">
    <source>
        <dbReference type="Proteomes" id="UP000054815"/>
    </source>
</evidence>
<accession>A0A0V0XPQ7</accession>
<sequence length="139" mass="16253">MFQRTYPFIKPARLMCEIFRFVFIGSIVLSPNLDRLQLNYATSSCNLICFPFPLKFVQVNGEIMASVIAWLQNYSIYVEKLTYLTAKISNQIINFRCPFLPNFSIFKTGVRYVQIDQVVQRDVVLLQKVKRWFVKSHGA</sequence>
<name>A0A0V0XPQ7_TRIPS</name>
<dbReference type="Proteomes" id="UP000054815">
    <property type="component" value="Unassembled WGS sequence"/>
</dbReference>
<reference evidence="1 2" key="1">
    <citation type="submission" date="2015-01" db="EMBL/GenBank/DDBJ databases">
        <title>Evolution of Trichinella species and genotypes.</title>
        <authorList>
            <person name="Korhonen P.K."/>
            <person name="Edoardo P."/>
            <person name="Giuseppe L.R."/>
            <person name="Gasser R.B."/>
        </authorList>
    </citation>
    <scope>NUCLEOTIDE SEQUENCE [LARGE SCALE GENOMIC DNA]</scope>
    <source>
        <strain evidence="1">ISS141</strain>
    </source>
</reference>
<protein>
    <submittedName>
        <fullName evidence="1">Uncharacterized protein</fullName>
    </submittedName>
</protein>
<comment type="caution">
    <text evidence="1">The sequence shown here is derived from an EMBL/GenBank/DDBJ whole genome shotgun (WGS) entry which is preliminary data.</text>
</comment>
<organism evidence="1 2">
    <name type="scientific">Trichinella pseudospiralis</name>
    <name type="common">Parasitic roundworm</name>
    <dbReference type="NCBI Taxonomy" id="6337"/>
    <lineage>
        <taxon>Eukaryota</taxon>
        <taxon>Metazoa</taxon>
        <taxon>Ecdysozoa</taxon>
        <taxon>Nematoda</taxon>
        <taxon>Enoplea</taxon>
        <taxon>Dorylaimia</taxon>
        <taxon>Trichinellida</taxon>
        <taxon>Trichinellidae</taxon>
        <taxon>Trichinella</taxon>
    </lineage>
</organism>
<gene>
    <name evidence="1" type="ORF">T4E_4472</name>
</gene>